<evidence type="ECO:0000313" key="2">
    <source>
        <dbReference type="EMBL" id="QDT62964.1"/>
    </source>
</evidence>
<evidence type="ECO:0000313" key="3">
    <source>
        <dbReference type="Proteomes" id="UP000319976"/>
    </source>
</evidence>
<proteinExistence type="predicted"/>
<dbReference type="EMBL" id="CP036316">
    <property type="protein sequence ID" value="QDT62964.1"/>
    <property type="molecule type" value="Genomic_DNA"/>
</dbReference>
<feature type="domain" description="3-keto-alpha-glucoside-1,2-lyase/3-keto-2-hydroxy-glucal hydratase" evidence="1">
    <location>
        <begin position="36"/>
        <end position="213"/>
    </location>
</feature>
<keyword evidence="3" id="KW-1185">Reference proteome</keyword>
<dbReference type="OrthoDB" id="282033at2"/>
<dbReference type="AlphaFoldDB" id="A0A517T3L6"/>
<accession>A0A517T3L6</accession>
<sequence length="229" mass="25349">MIDSRITTHGLTAVYFAAMICLGTYSAAEEAKEQPWQSLFDGKTLKGWEVCDYAGAGDVEVKDGTIHIDMGEELSGLCTEQKIPTTNYEVYLEAQRVEGQDFFVGLTFPVKKDNCSLILGGWGGSVVGLSSLDGFDASENDTTTYETFENGHWYKIHLAVTDERIRATVDGKVLVDEDITDHNIGIRIEMYLCKPFGFAAWQTESAIRKVQIRPLSAAALKKINTTDKE</sequence>
<dbReference type="Pfam" id="PF06439">
    <property type="entry name" value="3keto-disac_hyd"/>
    <property type="match status" value="1"/>
</dbReference>
<evidence type="ECO:0000259" key="1">
    <source>
        <dbReference type="Pfam" id="PF06439"/>
    </source>
</evidence>
<protein>
    <recommendedName>
        <fullName evidence="1">3-keto-alpha-glucoside-1,2-lyase/3-keto-2-hydroxy-glucal hydratase domain-containing protein</fullName>
    </recommendedName>
</protein>
<reference evidence="2 3" key="1">
    <citation type="submission" date="2019-02" db="EMBL/GenBank/DDBJ databases">
        <title>Deep-cultivation of Planctomycetes and their phenomic and genomic characterization uncovers novel biology.</title>
        <authorList>
            <person name="Wiegand S."/>
            <person name="Jogler M."/>
            <person name="Boedeker C."/>
            <person name="Pinto D."/>
            <person name="Vollmers J."/>
            <person name="Rivas-Marin E."/>
            <person name="Kohn T."/>
            <person name="Peeters S.H."/>
            <person name="Heuer A."/>
            <person name="Rast P."/>
            <person name="Oberbeckmann S."/>
            <person name="Bunk B."/>
            <person name="Jeske O."/>
            <person name="Meyerdierks A."/>
            <person name="Storesund J.E."/>
            <person name="Kallscheuer N."/>
            <person name="Luecker S."/>
            <person name="Lage O.M."/>
            <person name="Pohl T."/>
            <person name="Merkel B.J."/>
            <person name="Hornburger P."/>
            <person name="Mueller R.-W."/>
            <person name="Bruemmer F."/>
            <person name="Labrenz M."/>
            <person name="Spormann A.M."/>
            <person name="Op den Camp H."/>
            <person name="Overmann J."/>
            <person name="Amann R."/>
            <person name="Jetten M.S.M."/>
            <person name="Mascher T."/>
            <person name="Medema M.H."/>
            <person name="Devos D.P."/>
            <person name="Kaster A.-K."/>
            <person name="Ovreas L."/>
            <person name="Rohde M."/>
            <person name="Galperin M.Y."/>
            <person name="Jogler C."/>
        </authorList>
    </citation>
    <scope>NUCLEOTIDE SEQUENCE [LARGE SCALE GENOMIC DNA]</scope>
    <source>
        <strain evidence="2 3">V22</strain>
    </source>
</reference>
<dbReference type="Gene3D" id="2.60.120.560">
    <property type="entry name" value="Exo-inulinase, domain 1"/>
    <property type="match status" value="1"/>
</dbReference>
<name>A0A517T3L6_9PLAN</name>
<dbReference type="InterPro" id="IPR010496">
    <property type="entry name" value="AL/BT2_dom"/>
</dbReference>
<dbReference type="KEGG" id="chya:V22_01620"/>
<gene>
    <name evidence="2" type="ORF">V22_01620</name>
</gene>
<dbReference type="RefSeq" id="WP_145258898.1">
    <property type="nucleotide sequence ID" value="NZ_CP036316.1"/>
</dbReference>
<dbReference type="Proteomes" id="UP000319976">
    <property type="component" value="Chromosome"/>
</dbReference>
<dbReference type="GO" id="GO:0016787">
    <property type="term" value="F:hydrolase activity"/>
    <property type="evidence" value="ECO:0007669"/>
    <property type="project" value="InterPro"/>
</dbReference>
<organism evidence="2 3">
    <name type="scientific">Calycomorphotria hydatis</name>
    <dbReference type="NCBI Taxonomy" id="2528027"/>
    <lineage>
        <taxon>Bacteria</taxon>
        <taxon>Pseudomonadati</taxon>
        <taxon>Planctomycetota</taxon>
        <taxon>Planctomycetia</taxon>
        <taxon>Planctomycetales</taxon>
        <taxon>Planctomycetaceae</taxon>
        <taxon>Calycomorphotria</taxon>
    </lineage>
</organism>